<protein>
    <submittedName>
        <fullName evidence="1">Uncharacterized protein</fullName>
    </submittedName>
</protein>
<proteinExistence type="predicted"/>
<evidence type="ECO:0000313" key="2">
    <source>
        <dbReference type="Proteomes" id="UP000268093"/>
    </source>
</evidence>
<accession>A0A433CWZ0</accession>
<sequence length="47" mass="5534">MSKTTVFNSYNFISTLNNTSTHIDTTRYQLVIRQQPRQARLSTTNER</sequence>
<organism evidence="1 2">
    <name type="scientific">Jimgerdemannia flammicorona</name>
    <dbReference type="NCBI Taxonomy" id="994334"/>
    <lineage>
        <taxon>Eukaryota</taxon>
        <taxon>Fungi</taxon>
        <taxon>Fungi incertae sedis</taxon>
        <taxon>Mucoromycota</taxon>
        <taxon>Mucoromycotina</taxon>
        <taxon>Endogonomycetes</taxon>
        <taxon>Endogonales</taxon>
        <taxon>Endogonaceae</taxon>
        <taxon>Jimgerdemannia</taxon>
    </lineage>
</organism>
<dbReference type="Proteomes" id="UP000268093">
    <property type="component" value="Unassembled WGS sequence"/>
</dbReference>
<gene>
    <name evidence="1" type="ORF">BC936DRAFT_137619</name>
</gene>
<comment type="caution">
    <text evidence="1">The sequence shown here is derived from an EMBL/GenBank/DDBJ whole genome shotgun (WGS) entry which is preliminary data.</text>
</comment>
<dbReference type="EMBL" id="RBNI01011697">
    <property type="protein sequence ID" value="RUP43093.1"/>
    <property type="molecule type" value="Genomic_DNA"/>
</dbReference>
<feature type="non-terminal residue" evidence="1">
    <location>
        <position position="47"/>
    </location>
</feature>
<reference evidence="1 2" key="1">
    <citation type="journal article" date="2018" name="New Phytol.">
        <title>Phylogenomics of Endogonaceae and evolution of mycorrhizas within Mucoromycota.</title>
        <authorList>
            <person name="Chang Y."/>
            <person name="Desiro A."/>
            <person name="Na H."/>
            <person name="Sandor L."/>
            <person name="Lipzen A."/>
            <person name="Clum A."/>
            <person name="Barry K."/>
            <person name="Grigoriev I.V."/>
            <person name="Martin F.M."/>
            <person name="Stajich J.E."/>
            <person name="Smith M.E."/>
            <person name="Bonito G."/>
            <person name="Spatafora J.W."/>
        </authorList>
    </citation>
    <scope>NUCLEOTIDE SEQUENCE [LARGE SCALE GENOMIC DNA]</scope>
    <source>
        <strain evidence="1 2">GMNB39</strain>
    </source>
</reference>
<name>A0A433CWZ0_9FUNG</name>
<dbReference type="AlphaFoldDB" id="A0A433CWZ0"/>
<keyword evidence="2" id="KW-1185">Reference proteome</keyword>
<evidence type="ECO:0000313" key="1">
    <source>
        <dbReference type="EMBL" id="RUP43093.1"/>
    </source>
</evidence>